<feature type="transmembrane region" description="Helical" evidence="4">
    <location>
        <begin position="93"/>
        <end position="112"/>
    </location>
</feature>
<feature type="transmembrane region" description="Helical" evidence="4">
    <location>
        <begin position="29"/>
        <end position="51"/>
    </location>
</feature>
<dbReference type="PANTHER" id="PTHR23121:SF9">
    <property type="entry name" value="SODIUM-DEPENDENT GLUCOSE TRANSPORTER 1"/>
    <property type="match status" value="1"/>
</dbReference>
<evidence type="ECO:0000313" key="6">
    <source>
        <dbReference type="RefSeq" id="XP_013380337.1"/>
    </source>
</evidence>
<organism evidence="5 6">
    <name type="scientific">Lingula anatina</name>
    <name type="common">Brachiopod</name>
    <name type="synonym">Lingula unguis</name>
    <dbReference type="NCBI Taxonomy" id="7574"/>
    <lineage>
        <taxon>Eukaryota</taxon>
        <taxon>Metazoa</taxon>
        <taxon>Spiralia</taxon>
        <taxon>Lophotrochozoa</taxon>
        <taxon>Brachiopoda</taxon>
        <taxon>Linguliformea</taxon>
        <taxon>Lingulata</taxon>
        <taxon>Lingulida</taxon>
        <taxon>Linguloidea</taxon>
        <taxon>Lingulidae</taxon>
        <taxon>Lingula</taxon>
    </lineage>
</organism>
<dbReference type="Pfam" id="PF07690">
    <property type="entry name" value="MFS_1"/>
    <property type="match status" value="1"/>
</dbReference>
<feature type="transmembrane region" description="Helical" evidence="4">
    <location>
        <begin position="346"/>
        <end position="363"/>
    </location>
</feature>
<feature type="transmembrane region" description="Helical" evidence="4">
    <location>
        <begin position="118"/>
        <end position="143"/>
    </location>
</feature>
<dbReference type="InterPro" id="IPR011701">
    <property type="entry name" value="MFS"/>
</dbReference>
<accession>A0A1S3H312</accession>
<keyword evidence="3 4" id="KW-0472">Membrane</keyword>
<dbReference type="KEGG" id="lak:106151552"/>
<dbReference type="InterPro" id="IPR036259">
    <property type="entry name" value="MFS_trans_sf"/>
</dbReference>
<dbReference type="OrthoDB" id="546893at2759"/>
<feature type="transmembrane region" description="Helical" evidence="4">
    <location>
        <begin position="302"/>
        <end position="326"/>
    </location>
</feature>
<dbReference type="GeneID" id="106151552"/>
<feature type="transmembrane region" description="Helical" evidence="4">
    <location>
        <begin position="458"/>
        <end position="480"/>
    </location>
</feature>
<protein>
    <submittedName>
        <fullName evidence="6">Sodium-dependent glucose transporter 1A-like</fullName>
    </submittedName>
</protein>
<name>A0A1S3H312_LINAN</name>
<dbReference type="SUPFAM" id="SSF103473">
    <property type="entry name" value="MFS general substrate transporter"/>
    <property type="match status" value="1"/>
</dbReference>
<keyword evidence="1 4" id="KW-0812">Transmembrane</keyword>
<dbReference type="GO" id="GO:0022857">
    <property type="term" value="F:transmembrane transporter activity"/>
    <property type="evidence" value="ECO:0007669"/>
    <property type="project" value="InterPro"/>
</dbReference>
<dbReference type="InParanoid" id="A0A1S3H312"/>
<sequence>MGDEEKTNDARDTNRHGNSCCGSHRTFKTLLLCSAAVGLGLCVSVPGPTLIDLRKQVHASLETVSYIFSGRSAGYLLGSLVGGVLFDHTNQQLFLGLVMAAAGVATLLIPFATEISLLATSLAVHGIAMGCLDTGGNALCLSLWGKKSGPYMQSLHFAFGIGAVLAPAMVDPLLSGRKSSLPQNGTRYNTTFIDVVSLARWHPEGNETDTAHVVPYVSGRTYNISFDNMGDDGNEEDMWTESRIQYAFFAITTYLFICSIFFFVSCFQDSDSSTYKRQDQKRQSDCSDTALKTRSHSLRFKIPFLCLLIFFYLLIAGLDIAFGAFITTFAFDVLHWPKEKAANLSTVYWGSLAAVRGVSIIVSKFLNSSVMIISDLLLLITSLFAMVFLIEKFEFAMWIGTAMSGIGLASLYAAGISWAERYIHISGKISALFSIGGGAGKFVFPPLIGHFFHVNGMSFIYICLSSSVVNSVLYLALYLAARWRGERYLPVSQAAKATVPESTTTAAALI</sequence>
<feature type="transmembrane region" description="Helical" evidence="4">
    <location>
        <begin position="370"/>
        <end position="390"/>
    </location>
</feature>
<dbReference type="PANTHER" id="PTHR23121">
    <property type="entry name" value="SODIUM-DEPENDENT GLUCOSE TRANSPORTER 1"/>
    <property type="match status" value="1"/>
</dbReference>
<proteinExistence type="predicted"/>
<evidence type="ECO:0000256" key="4">
    <source>
        <dbReference type="SAM" id="Phobius"/>
    </source>
</evidence>
<evidence type="ECO:0000256" key="1">
    <source>
        <dbReference type="ARBA" id="ARBA00022692"/>
    </source>
</evidence>
<dbReference type="RefSeq" id="XP_013380337.1">
    <property type="nucleotide sequence ID" value="XM_013524883.1"/>
</dbReference>
<feature type="transmembrane region" description="Helical" evidence="4">
    <location>
        <begin position="246"/>
        <end position="267"/>
    </location>
</feature>
<evidence type="ECO:0000256" key="2">
    <source>
        <dbReference type="ARBA" id="ARBA00022989"/>
    </source>
</evidence>
<feature type="transmembrane region" description="Helical" evidence="4">
    <location>
        <begin position="431"/>
        <end position="452"/>
    </location>
</feature>
<feature type="transmembrane region" description="Helical" evidence="4">
    <location>
        <begin position="63"/>
        <end position="86"/>
    </location>
</feature>
<feature type="transmembrane region" description="Helical" evidence="4">
    <location>
        <begin position="155"/>
        <end position="174"/>
    </location>
</feature>
<keyword evidence="5" id="KW-1185">Reference proteome</keyword>
<gene>
    <name evidence="6" type="primary">LOC106151552</name>
</gene>
<dbReference type="Proteomes" id="UP000085678">
    <property type="component" value="Unplaced"/>
</dbReference>
<reference evidence="6" key="1">
    <citation type="submission" date="2025-08" db="UniProtKB">
        <authorList>
            <consortium name="RefSeq"/>
        </authorList>
    </citation>
    <scope>IDENTIFICATION</scope>
    <source>
        <tissue evidence="6">Gonads</tissue>
    </source>
</reference>
<keyword evidence="2 4" id="KW-1133">Transmembrane helix</keyword>
<evidence type="ECO:0000313" key="5">
    <source>
        <dbReference type="Proteomes" id="UP000085678"/>
    </source>
</evidence>
<evidence type="ECO:0000256" key="3">
    <source>
        <dbReference type="ARBA" id="ARBA00023136"/>
    </source>
</evidence>
<dbReference type="Gene3D" id="1.20.1250.20">
    <property type="entry name" value="MFS general substrate transporter like domains"/>
    <property type="match status" value="1"/>
</dbReference>
<feature type="transmembrane region" description="Helical" evidence="4">
    <location>
        <begin position="396"/>
        <end position="419"/>
    </location>
</feature>
<dbReference type="AlphaFoldDB" id="A0A1S3H312"/>